<evidence type="ECO:0000313" key="5">
    <source>
        <dbReference type="EMBL" id="GCE44670.1"/>
    </source>
</evidence>
<dbReference type="Pfam" id="PF12833">
    <property type="entry name" value="HTH_18"/>
    <property type="match status" value="1"/>
</dbReference>
<dbReference type="Proteomes" id="UP000287519">
    <property type="component" value="Unassembled WGS sequence"/>
</dbReference>
<dbReference type="Pfam" id="PF14525">
    <property type="entry name" value="AraC_binding_2"/>
    <property type="match status" value="1"/>
</dbReference>
<organism evidence="5 6">
    <name type="scientific">Rhodococcus wratislaviensis</name>
    <name type="common">Tsukamurella wratislaviensis</name>
    <dbReference type="NCBI Taxonomy" id="44752"/>
    <lineage>
        <taxon>Bacteria</taxon>
        <taxon>Bacillati</taxon>
        <taxon>Actinomycetota</taxon>
        <taxon>Actinomycetes</taxon>
        <taxon>Mycobacteriales</taxon>
        <taxon>Nocardiaceae</taxon>
        <taxon>Rhodococcus</taxon>
    </lineage>
</organism>
<evidence type="ECO:0000256" key="3">
    <source>
        <dbReference type="ARBA" id="ARBA00023163"/>
    </source>
</evidence>
<dbReference type="GO" id="GO:0043565">
    <property type="term" value="F:sequence-specific DNA binding"/>
    <property type="evidence" value="ECO:0007669"/>
    <property type="project" value="InterPro"/>
</dbReference>
<keyword evidence="2" id="KW-0238">DNA-binding</keyword>
<evidence type="ECO:0000256" key="1">
    <source>
        <dbReference type="ARBA" id="ARBA00023015"/>
    </source>
</evidence>
<dbReference type="SUPFAM" id="SSF46689">
    <property type="entry name" value="Homeodomain-like"/>
    <property type="match status" value="1"/>
</dbReference>
<dbReference type="PROSITE" id="PS00041">
    <property type="entry name" value="HTH_ARAC_FAMILY_1"/>
    <property type="match status" value="1"/>
</dbReference>
<dbReference type="Gene3D" id="1.10.10.60">
    <property type="entry name" value="Homeodomain-like"/>
    <property type="match status" value="1"/>
</dbReference>
<dbReference type="InterPro" id="IPR035418">
    <property type="entry name" value="AraC-bd_2"/>
</dbReference>
<comment type="caution">
    <text evidence="5">The sequence shown here is derived from an EMBL/GenBank/DDBJ whole genome shotgun (WGS) entry which is preliminary data.</text>
</comment>
<keyword evidence="6" id="KW-1185">Reference proteome</keyword>
<dbReference type="PANTHER" id="PTHR46796">
    <property type="entry name" value="HTH-TYPE TRANSCRIPTIONAL ACTIVATOR RHAS-RELATED"/>
    <property type="match status" value="1"/>
</dbReference>
<gene>
    <name evidence="5" type="ORF">Rhow_000261</name>
</gene>
<reference evidence="5 6" key="1">
    <citation type="submission" date="2018-11" db="EMBL/GenBank/DDBJ databases">
        <title>Microbial catabolism of amino acid.</title>
        <authorList>
            <person name="Hibi M."/>
            <person name="Ogawa J."/>
        </authorList>
    </citation>
    <scope>NUCLEOTIDE SEQUENCE [LARGE SCALE GENOMIC DNA]</scope>
    <source>
        <strain evidence="5 6">C31-06</strain>
    </source>
</reference>
<dbReference type="InterPro" id="IPR018062">
    <property type="entry name" value="HTH_AraC-typ_CS"/>
</dbReference>
<dbReference type="InterPro" id="IPR009057">
    <property type="entry name" value="Homeodomain-like_sf"/>
</dbReference>
<keyword evidence="1" id="KW-0805">Transcription regulation</keyword>
<keyword evidence="3" id="KW-0804">Transcription</keyword>
<accession>A0A402CLZ4</accession>
<dbReference type="InterPro" id="IPR050204">
    <property type="entry name" value="AraC_XylS_family_regulators"/>
</dbReference>
<dbReference type="PANTHER" id="PTHR46796:SF6">
    <property type="entry name" value="ARAC SUBFAMILY"/>
    <property type="match status" value="1"/>
</dbReference>
<evidence type="ECO:0000259" key="4">
    <source>
        <dbReference type="PROSITE" id="PS01124"/>
    </source>
</evidence>
<dbReference type="AlphaFoldDB" id="A0A402CLZ4"/>
<dbReference type="SMART" id="SM00342">
    <property type="entry name" value="HTH_ARAC"/>
    <property type="match status" value="1"/>
</dbReference>
<proteinExistence type="predicted"/>
<dbReference type="PROSITE" id="PS01124">
    <property type="entry name" value="HTH_ARAC_FAMILY_2"/>
    <property type="match status" value="1"/>
</dbReference>
<protein>
    <submittedName>
        <fullName evidence="5">Transcriptional regulator, AraC family</fullName>
    </submittedName>
</protein>
<dbReference type="InterPro" id="IPR018060">
    <property type="entry name" value="HTH_AraC"/>
</dbReference>
<evidence type="ECO:0000313" key="6">
    <source>
        <dbReference type="Proteomes" id="UP000287519"/>
    </source>
</evidence>
<name>A0A402CLZ4_RHOWR</name>
<evidence type="ECO:0000256" key="2">
    <source>
        <dbReference type="ARBA" id="ARBA00023125"/>
    </source>
</evidence>
<sequence>MRRTRALIGKDDEEFLLASVQLNGRGRIDQDGRTAILTGGAMAFCDSTRPYSLHFDEPHSHLVVQVPKRNLLVPDTRQLTARTLGSGTPGAAVATFLTSLHELARSDSGQAALLVPHAVGLLSAAASFAANTTQAPGAEKALMRQRITEFLNRNYADVRLDASSVAQACNMSRRSLYRVVGDEGVAAQLRRIRIERAKQLLGSDPIRPIGFVAAACGFDSDSGFHRAFREATGRTPGDYRNATRRPG</sequence>
<dbReference type="GO" id="GO:0003700">
    <property type="term" value="F:DNA-binding transcription factor activity"/>
    <property type="evidence" value="ECO:0007669"/>
    <property type="project" value="InterPro"/>
</dbReference>
<feature type="domain" description="HTH araC/xylS-type" evidence="4">
    <location>
        <begin position="145"/>
        <end position="242"/>
    </location>
</feature>
<dbReference type="EMBL" id="BHYM01000101">
    <property type="protein sequence ID" value="GCE44670.1"/>
    <property type="molecule type" value="Genomic_DNA"/>
</dbReference>